<gene>
    <name evidence="2" type="ORF">EYF80_024319</name>
</gene>
<protein>
    <submittedName>
        <fullName evidence="2">Uncharacterized protein</fullName>
    </submittedName>
</protein>
<feature type="region of interest" description="Disordered" evidence="1">
    <location>
        <begin position="1"/>
        <end position="27"/>
    </location>
</feature>
<organism evidence="2 3">
    <name type="scientific">Liparis tanakae</name>
    <name type="common">Tanaka's snailfish</name>
    <dbReference type="NCBI Taxonomy" id="230148"/>
    <lineage>
        <taxon>Eukaryota</taxon>
        <taxon>Metazoa</taxon>
        <taxon>Chordata</taxon>
        <taxon>Craniata</taxon>
        <taxon>Vertebrata</taxon>
        <taxon>Euteleostomi</taxon>
        <taxon>Actinopterygii</taxon>
        <taxon>Neopterygii</taxon>
        <taxon>Teleostei</taxon>
        <taxon>Neoteleostei</taxon>
        <taxon>Acanthomorphata</taxon>
        <taxon>Eupercaria</taxon>
        <taxon>Perciformes</taxon>
        <taxon>Cottioidei</taxon>
        <taxon>Cottales</taxon>
        <taxon>Liparidae</taxon>
        <taxon>Liparis</taxon>
    </lineage>
</organism>
<accession>A0A4Z2HIX5</accession>
<dbReference type="AlphaFoldDB" id="A0A4Z2HIX5"/>
<reference evidence="2 3" key="1">
    <citation type="submission" date="2019-03" db="EMBL/GenBank/DDBJ databases">
        <title>First draft genome of Liparis tanakae, snailfish: a comprehensive survey of snailfish specific genes.</title>
        <authorList>
            <person name="Kim W."/>
            <person name="Song I."/>
            <person name="Jeong J.-H."/>
            <person name="Kim D."/>
            <person name="Kim S."/>
            <person name="Ryu S."/>
            <person name="Song J.Y."/>
            <person name="Lee S.K."/>
        </authorList>
    </citation>
    <scope>NUCLEOTIDE SEQUENCE [LARGE SCALE GENOMIC DNA]</scope>
    <source>
        <tissue evidence="2">Muscle</tissue>
    </source>
</reference>
<dbReference type="EMBL" id="SRLO01000234">
    <property type="protein sequence ID" value="TNN65500.1"/>
    <property type="molecule type" value="Genomic_DNA"/>
</dbReference>
<sequence>MKEMITAFTEMRHRDKPRPSRSVSTLTVDCRSGRNGCDKVAERDTESERVSTVIPSGYLAPEGILPCGYGG</sequence>
<proteinExistence type="predicted"/>
<evidence type="ECO:0000256" key="1">
    <source>
        <dbReference type="SAM" id="MobiDB-lite"/>
    </source>
</evidence>
<comment type="caution">
    <text evidence="2">The sequence shown here is derived from an EMBL/GenBank/DDBJ whole genome shotgun (WGS) entry which is preliminary data.</text>
</comment>
<name>A0A4Z2HIX5_9TELE</name>
<keyword evidence="3" id="KW-1185">Reference proteome</keyword>
<evidence type="ECO:0000313" key="3">
    <source>
        <dbReference type="Proteomes" id="UP000314294"/>
    </source>
</evidence>
<dbReference type="Proteomes" id="UP000314294">
    <property type="component" value="Unassembled WGS sequence"/>
</dbReference>
<evidence type="ECO:0000313" key="2">
    <source>
        <dbReference type="EMBL" id="TNN65500.1"/>
    </source>
</evidence>